<sequence length="151" mass="18147">MCFNRNPKKGKAISFKRKIPCKHEIFFSMKKHFPTEYERVIDEIIELVGKRKAKDVKGRRVVFYRLDRVNEWLDLKLESRSGKILTLHLWLWDGYIYGFSGEGKVYGCKKPRMNVKQRKIEKEKAKKEKRKKAKEEKRKILMTLSRRGDIL</sequence>
<name>A0A9Q0FY82_9ROSI</name>
<evidence type="ECO:0000313" key="3">
    <source>
        <dbReference type="Proteomes" id="UP001141552"/>
    </source>
</evidence>
<dbReference type="EMBL" id="JAKUCV010003216">
    <property type="protein sequence ID" value="KAJ4839712.1"/>
    <property type="molecule type" value="Genomic_DNA"/>
</dbReference>
<proteinExistence type="predicted"/>
<dbReference type="GO" id="GO:0030598">
    <property type="term" value="F:rRNA N-glycosylase activity"/>
    <property type="evidence" value="ECO:0007669"/>
    <property type="project" value="InterPro"/>
</dbReference>
<dbReference type="Proteomes" id="UP001141552">
    <property type="component" value="Unassembled WGS sequence"/>
</dbReference>
<dbReference type="Gene3D" id="3.40.420.10">
    <property type="entry name" value="Ricin (A subunit), domain 1"/>
    <property type="match status" value="1"/>
</dbReference>
<evidence type="ECO:0000313" key="2">
    <source>
        <dbReference type="EMBL" id="KAJ4839712.1"/>
    </source>
</evidence>
<reference evidence="2" key="2">
    <citation type="journal article" date="2023" name="Plants (Basel)">
        <title>Annotation of the Turnera subulata (Passifloraceae) Draft Genome Reveals the S-Locus Evolved after the Divergence of Turneroideae from Passifloroideae in a Stepwise Manner.</title>
        <authorList>
            <person name="Henning P.M."/>
            <person name="Roalson E.H."/>
            <person name="Mir W."/>
            <person name="McCubbin A.G."/>
            <person name="Shore J.S."/>
        </authorList>
    </citation>
    <scope>NUCLEOTIDE SEQUENCE</scope>
    <source>
        <strain evidence="2">F60SS</strain>
    </source>
</reference>
<accession>A0A9Q0FY82</accession>
<dbReference type="AlphaFoldDB" id="A0A9Q0FY82"/>
<reference evidence="2" key="1">
    <citation type="submission" date="2022-02" db="EMBL/GenBank/DDBJ databases">
        <authorList>
            <person name="Henning P.M."/>
            <person name="McCubbin A.G."/>
            <person name="Shore J.S."/>
        </authorList>
    </citation>
    <scope>NUCLEOTIDE SEQUENCE</scope>
    <source>
        <strain evidence="2">F60SS</strain>
        <tissue evidence="2">Leaves</tissue>
    </source>
</reference>
<comment type="caution">
    <text evidence="2">The sequence shown here is derived from an EMBL/GenBank/DDBJ whole genome shotgun (WGS) entry which is preliminary data.</text>
</comment>
<keyword evidence="3" id="KW-1185">Reference proteome</keyword>
<gene>
    <name evidence="2" type="ORF">Tsubulata_012694</name>
</gene>
<evidence type="ECO:0000256" key="1">
    <source>
        <dbReference type="SAM" id="MobiDB-lite"/>
    </source>
</evidence>
<dbReference type="InterPro" id="IPR016138">
    <property type="entry name" value="Ribosome_inactivat_prot_sub1"/>
</dbReference>
<feature type="region of interest" description="Disordered" evidence="1">
    <location>
        <begin position="118"/>
        <end position="138"/>
    </location>
</feature>
<organism evidence="2 3">
    <name type="scientific">Turnera subulata</name>
    <dbReference type="NCBI Taxonomy" id="218843"/>
    <lineage>
        <taxon>Eukaryota</taxon>
        <taxon>Viridiplantae</taxon>
        <taxon>Streptophyta</taxon>
        <taxon>Embryophyta</taxon>
        <taxon>Tracheophyta</taxon>
        <taxon>Spermatophyta</taxon>
        <taxon>Magnoliopsida</taxon>
        <taxon>eudicotyledons</taxon>
        <taxon>Gunneridae</taxon>
        <taxon>Pentapetalae</taxon>
        <taxon>rosids</taxon>
        <taxon>fabids</taxon>
        <taxon>Malpighiales</taxon>
        <taxon>Passifloraceae</taxon>
        <taxon>Turnera</taxon>
    </lineage>
</organism>
<protein>
    <submittedName>
        <fullName evidence="2">Uncharacterized protein</fullName>
    </submittedName>
</protein>
<dbReference type="GO" id="GO:0017148">
    <property type="term" value="P:negative regulation of translation"/>
    <property type="evidence" value="ECO:0007669"/>
    <property type="project" value="InterPro"/>
</dbReference>